<dbReference type="Proteomes" id="UP001446871">
    <property type="component" value="Unassembled WGS sequence"/>
</dbReference>
<evidence type="ECO:0000313" key="2">
    <source>
        <dbReference type="EMBL" id="KAK8053781.1"/>
    </source>
</evidence>
<comment type="caution">
    <text evidence="2">The sequence shown here is derived from an EMBL/GenBank/DDBJ whole genome shotgun (WGS) entry which is preliminary data.</text>
</comment>
<gene>
    <name evidence="2" type="ORF">PG996_013082</name>
</gene>
<accession>A0ABR1U6K8</accession>
<feature type="region of interest" description="Disordered" evidence="1">
    <location>
        <begin position="28"/>
        <end position="88"/>
    </location>
</feature>
<sequence>MLFVRQILRTSTRVAVPNAAALRAPIRMASTTVGGTSTDLRSEKTNPAQVQKPDDNRKANNSSGQKSSQNSEGSNQQNTNAGSGKGKQ</sequence>
<reference evidence="2 3" key="1">
    <citation type="submission" date="2023-01" db="EMBL/GenBank/DDBJ databases">
        <title>Analysis of 21 Apiospora genomes using comparative genomics revels a genus with tremendous synthesis potential of carbohydrate active enzymes and secondary metabolites.</title>
        <authorList>
            <person name="Sorensen T."/>
        </authorList>
    </citation>
    <scope>NUCLEOTIDE SEQUENCE [LARGE SCALE GENOMIC DNA]</scope>
    <source>
        <strain evidence="2 3">CBS 83171</strain>
    </source>
</reference>
<protein>
    <submittedName>
        <fullName evidence="2">Uncharacterized protein</fullName>
    </submittedName>
</protein>
<feature type="compositionally biased region" description="Polar residues" evidence="1">
    <location>
        <begin position="29"/>
        <end position="49"/>
    </location>
</feature>
<feature type="compositionally biased region" description="Low complexity" evidence="1">
    <location>
        <begin position="60"/>
        <end position="80"/>
    </location>
</feature>
<name>A0ABR1U6K8_9PEZI</name>
<dbReference type="EMBL" id="JAQQWM010000008">
    <property type="protein sequence ID" value="KAK8053781.1"/>
    <property type="molecule type" value="Genomic_DNA"/>
</dbReference>
<proteinExistence type="predicted"/>
<evidence type="ECO:0000313" key="3">
    <source>
        <dbReference type="Proteomes" id="UP001446871"/>
    </source>
</evidence>
<keyword evidence="3" id="KW-1185">Reference proteome</keyword>
<organism evidence="2 3">
    <name type="scientific">Apiospora saccharicola</name>
    <dbReference type="NCBI Taxonomy" id="335842"/>
    <lineage>
        <taxon>Eukaryota</taxon>
        <taxon>Fungi</taxon>
        <taxon>Dikarya</taxon>
        <taxon>Ascomycota</taxon>
        <taxon>Pezizomycotina</taxon>
        <taxon>Sordariomycetes</taxon>
        <taxon>Xylariomycetidae</taxon>
        <taxon>Amphisphaeriales</taxon>
        <taxon>Apiosporaceae</taxon>
        <taxon>Apiospora</taxon>
    </lineage>
</organism>
<evidence type="ECO:0000256" key="1">
    <source>
        <dbReference type="SAM" id="MobiDB-lite"/>
    </source>
</evidence>